<reference evidence="2" key="1">
    <citation type="submission" date="2021-06" db="EMBL/GenBank/DDBJ databases">
        <authorList>
            <person name="Kallberg Y."/>
            <person name="Tangrot J."/>
            <person name="Rosling A."/>
        </authorList>
    </citation>
    <scope>NUCLEOTIDE SEQUENCE</scope>
    <source>
        <strain evidence="2">87-6 pot B 2015</strain>
    </source>
</reference>
<sequence>MKFSTILFIFAIFAFLAIDVSAKKNSCIQKKNALDAKKLNRKFKKLTPDSPCTSNKDACINSKIAKCDNGKFVLFPCGPTLECFALPLVNSRGTSITCDTSADASKRISDALKCKALTG</sequence>
<dbReference type="AlphaFoldDB" id="A0A9N9F278"/>
<proteinExistence type="predicted"/>
<evidence type="ECO:0000313" key="3">
    <source>
        <dbReference type="Proteomes" id="UP000789375"/>
    </source>
</evidence>
<accession>A0A9N9F278</accession>
<dbReference type="Proteomes" id="UP000789375">
    <property type="component" value="Unassembled WGS sequence"/>
</dbReference>
<keyword evidence="3" id="KW-1185">Reference proteome</keyword>
<evidence type="ECO:0000313" key="2">
    <source>
        <dbReference type="EMBL" id="CAG8504168.1"/>
    </source>
</evidence>
<protein>
    <submittedName>
        <fullName evidence="2">5616_t:CDS:1</fullName>
    </submittedName>
</protein>
<dbReference type="EMBL" id="CAJVPP010000688">
    <property type="protein sequence ID" value="CAG8504168.1"/>
    <property type="molecule type" value="Genomic_DNA"/>
</dbReference>
<keyword evidence="1" id="KW-0732">Signal</keyword>
<feature type="signal peptide" evidence="1">
    <location>
        <begin position="1"/>
        <end position="22"/>
    </location>
</feature>
<name>A0A9N9F278_FUNMO</name>
<organism evidence="2 3">
    <name type="scientific">Funneliformis mosseae</name>
    <name type="common">Endomycorrhizal fungus</name>
    <name type="synonym">Glomus mosseae</name>
    <dbReference type="NCBI Taxonomy" id="27381"/>
    <lineage>
        <taxon>Eukaryota</taxon>
        <taxon>Fungi</taxon>
        <taxon>Fungi incertae sedis</taxon>
        <taxon>Mucoromycota</taxon>
        <taxon>Glomeromycotina</taxon>
        <taxon>Glomeromycetes</taxon>
        <taxon>Glomerales</taxon>
        <taxon>Glomeraceae</taxon>
        <taxon>Funneliformis</taxon>
    </lineage>
</organism>
<gene>
    <name evidence="2" type="ORF">FMOSSE_LOCUS4196</name>
</gene>
<feature type="chain" id="PRO_5040343941" evidence="1">
    <location>
        <begin position="23"/>
        <end position="119"/>
    </location>
</feature>
<evidence type="ECO:0000256" key="1">
    <source>
        <dbReference type="SAM" id="SignalP"/>
    </source>
</evidence>
<comment type="caution">
    <text evidence="2">The sequence shown here is derived from an EMBL/GenBank/DDBJ whole genome shotgun (WGS) entry which is preliminary data.</text>
</comment>